<name>A0A1I4JIV2_9GAMM</name>
<reference evidence="1 2" key="1">
    <citation type="submission" date="2016-10" db="EMBL/GenBank/DDBJ databases">
        <authorList>
            <person name="de Groot N.N."/>
        </authorList>
    </citation>
    <scope>NUCLEOTIDE SEQUENCE [LARGE SCALE GENOMIC DNA]</scope>
    <source>
        <strain evidence="1 2">DSM 381</strain>
    </source>
</reference>
<dbReference type="EMBL" id="FOSX01000230">
    <property type="protein sequence ID" value="SFL66492.1"/>
    <property type="molecule type" value="Genomic_DNA"/>
</dbReference>
<protein>
    <submittedName>
        <fullName evidence="1">Uncharacterized protein</fullName>
    </submittedName>
</protein>
<feature type="non-terminal residue" evidence="1">
    <location>
        <position position="1"/>
    </location>
</feature>
<accession>A0A1I4JIV2</accession>
<organism evidence="1 2">
    <name type="scientific">Azotobacter beijerinckii</name>
    <dbReference type="NCBI Taxonomy" id="170623"/>
    <lineage>
        <taxon>Bacteria</taxon>
        <taxon>Pseudomonadati</taxon>
        <taxon>Pseudomonadota</taxon>
        <taxon>Gammaproteobacteria</taxon>
        <taxon>Pseudomonadales</taxon>
        <taxon>Pseudomonadaceae</taxon>
        <taxon>Azotobacter</taxon>
    </lineage>
</organism>
<gene>
    <name evidence="1" type="ORF">SAMN04244574_04840</name>
</gene>
<sequence length="48" mass="5349">DDLLLASNAFRLSNAIKTQEARLMECSHCKQLDVQTIVSPHKCSWCGS</sequence>
<evidence type="ECO:0000313" key="1">
    <source>
        <dbReference type="EMBL" id="SFL66492.1"/>
    </source>
</evidence>
<evidence type="ECO:0000313" key="2">
    <source>
        <dbReference type="Proteomes" id="UP000199579"/>
    </source>
</evidence>
<proteinExistence type="predicted"/>
<dbReference type="AlphaFoldDB" id="A0A1I4JIV2"/>
<dbReference type="Proteomes" id="UP000199579">
    <property type="component" value="Unassembled WGS sequence"/>
</dbReference>
<dbReference type="SUPFAM" id="SSF160930">
    <property type="entry name" value="FlhC-like"/>
    <property type="match status" value="1"/>
</dbReference>